<sequence>MDPASEPSLLDFCPELLHNIISYTNVPDCAALAKSCTVLRNFLKDNRILWKEMYLKTWDKPPQDPAKPELDWEHESQHLVNCQKLVASQDDELQRESFPDITTAVDHLLQTADTDYGTSRNIALLRELFEDRHVADVLLSSSSLYRIAGSESQKPASSPEARQLSAKLKVLAGSFSDTYATKSAYSTLPVARSIVYDIRRYNRRNLWGPFLDDGSHDVDWEKMEAIMADLAHNTRLFNDKVYNVTEIDWDEPFRGVTPGSYRSVEHAASQDGLGQPRASRMPREIQGPTGDEDPYGITGMWKRIVCFLDYNDFCAFNFTDALPLPHARAPVHKHEAIRLINLQIRVTNLTPPGPNDGQDLPIAHVRGESRSLHTSWDPNANSQIRGTVRMTREGEVRWTTVSIFHGEARWRSEGVQVGGLKSARGVLGTWFEKDYDDHGPCGPTAFWKLNDDYNIDEGRVFPHGNEELELE</sequence>
<dbReference type="Pfam" id="PF00646">
    <property type="entry name" value="F-box"/>
    <property type="match status" value="1"/>
</dbReference>
<accession>A0A6G1GRS9</accession>
<feature type="domain" description="F-box" evidence="2">
    <location>
        <begin position="9"/>
        <end position="50"/>
    </location>
</feature>
<dbReference type="AlphaFoldDB" id="A0A6G1GRS9"/>
<name>A0A6G1GRS9_9PEZI</name>
<proteinExistence type="predicted"/>
<dbReference type="EMBL" id="ML977174">
    <property type="protein sequence ID" value="KAF1983514.1"/>
    <property type="molecule type" value="Genomic_DNA"/>
</dbReference>
<reference evidence="3" key="1">
    <citation type="journal article" date="2020" name="Stud. Mycol.">
        <title>101 Dothideomycetes genomes: a test case for predicting lifestyles and emergence of pathogens.</title>
        <authorList>
            <person name="Haridas S."/>
            <person name="Albert R."/>
            <person name="Binder M."/>
            <person name="Bloem J."/>
            <person name="Labutti K."/>
            <person name="Salamov A."/>
            <person name="Andreopoulos B."/>
            <person name="Baker S."/>
            <person name="Barry K."/>
            <person name="Bills G."/>
            <person name="Bluhm B."/>
            <person name="Cannon C."/>
            <person name="Castanera R."/>
            <person name="Culley D."/>
            <person name="Daum C."/>
            <person name="Ezra D."/>
            <person name="Gonzalez J."/>
            <person name="Henrissat B."/>
            <person name="Kuo A."/>
            <person name="Liang C."/>
            <person name="Lipzen A."/>
            <person name="Lutzoni F."/>
            <person name="Magnuson J."/>
            <person name="Mondo S."/>
            <person name="Nolan M."/>
            <person name="Ohm R."/>
            <person name="Pangilinan J."/>
            <person name="Park H.-J."/>
            <person name="Ramirez L."/>
            <person name="Alfaro M."/>
            <person name="Sun H."/>
            <person name="Tritt A."/>
            <person name="Yoshinaga Y."/>
            <person name="Zwiers L.-H."/>
            <person name="Turgeon B."/>
            <person name="Goodwin S."/>
            <person name="Spatafora J."/>
            <person name="Crous P."/>
            <person name="Grigoriev I."/>
        </authorList>
    </citation>
    <scope>NUCLEOTIDE SEQUENCE</scope>
    <source>
        <strain evidence="3">CBS 113979</strain>
    </source>
</reference>
<dbReference type="InterPro" id="IPR036047">
    <property type="entry name" value="F-box-like_dom_sf"/>
</dbReference>
<keyword evidence="4" id="KW-1185">Reference proteome</keyword>
<feature type="region of interest" description="Disordered" evidence="1">
    <location>
        <begin position="266"/>
        <end position="292"/>
    </location>
</feature>
<protein>
    <recommendedName>
        <fullName evidence="2">F-box domain-containing protein</fullName>
    </recommendedName>
</protein>
<dbReference type="InterPro" id="IPR001810">
    <property type="entry name" value="F-box_dom"/>
</dbReference>
<evidence type="ECO:0000313" key="4">
    <source>
        <dbReference type="Proteomes" id="UP000800041"/>
    </source>
</evidence>
<dbReference type="Proteomes" id="UP000800041">
    <property type="component" value="Unassembled WGS sequence"/>
</dbReference>
<gene>
    <name evidence="3" type="ORF">K402DRAFT_338324</name>
</gene>
<dbReference type="OrthoDB" id="3226064at2759"/>
<organism evidence="3 4">
    <name type="scientific">Aulographum hederae CBS 113979</name>
    <dbReference type="NCBI Taxonomy" id="1176131"/>
    <lineage>
        <taxon>Eukaryota</taxon>
        <taxon>Fungi</taxon>
        <taxon>Dikarya</taxon>
        <taxon>Ascomycota</taxon>
        <taxon>Pezizomycotina</taxon>
        <taxon>Dothideomycetes</taxon>
        <taxon>Pleosporomycetidae</taxon>
        <taxon>Aulographales</taxon>
        <taxon>Aulographaceae</taxon>
    </lineage>
</organism>
<evidence type="ECO:0000313" key="3">
    <source>
        <dbReference type="EMBL" id="KAF1983514.1"/>
    </source>
</evidence>
<dbReference type="SUPFAM" id="SSF81383">
    <property type="entry name" value="F-box domain"/>
    <property type="match status" value="1"/>
</dbReference>
<evidence type="ECO:0000256" key="1">
    <source>
        <dbReference type="SAM" id="MobiDB-lite"/>
    </source>
</evidence>
<evidence type="ECO:0000259" key="2">
    <source>
        <dbReference type="Pfam" id="PF00646"/>
    </source>
</evidence>